<dbReference type="NCBIfam" id="TIGR00255">
    <property type="entry name" value="YicC/YloC family endoribonuclease"/>
    <property type="match status" value="1"/>
</dbReference>
<reference evidence="8 9" key="1">
    <citation type="submission" date="2018-08" db="EMBL/GenBank/DDBJ databases">
        <title>Genomic Encyclopedia of Type Strains, Phase IV (KMG-IV): sequencing the most valuable type-strain genomes for metagenomic binning, comparative biology and taxonomic classification.</title>
        <authorList>
            <person name="Goeker M."/>
        </authorList>
    </citation>
    <scope>NUCLEOTIDE SEQUENCE [LARGE SCALE GENOMIC DNA]</scope>
    <source>
        <strain evidence="8 9">BW863</strain>
    </source>
</reference>
<dbReference type="GO" id="GO:0004521">
    <property type="term" value="F:RNA endonuclease activity"/>
    <property type="evidence" value="ECO:0007669"/>
    <property type="project" value="InterPro"/>
</dbReference>
<keyword evidence="2" id="KW-0540">Nuclease</keyword>
<dbReference type="PANTHER" id="PTHR30636:SF3">
    <property type="entry name" value="UPF0701 PROTEIN YICC"/>
    <property type="match status" value="1"/>
</dbReference>
<dbReference type="Pfam" id="PF08340">
    <property type="entry name" value="YicC-like_C"/>
    <property type="match status" value="1"/>
</dbReference>
<dbReference type="EMBL" id="QUMO01000005">
    <property type="protein sequence ID" value="REF84198.1"/>
    <property type="molecule type" value="Genomic_DNA"/>
</dbReference>
<evidence type="ECO:0000256" key="5">
    <source>
        <dbReference type="ARBA" id="ARBA00035648"/>
    </source>
</evidence>
<dbReference type="InterPro" id="IPR005229">
    <property type="entry name" value="YicC/YloC-like"/>
</dbReference>
<dbReference type="Pfam" id="PF03755">
    <property type="entry name" value="YicC-like_N"/>
    <property type="match status" value="1"/>
</dbReference>
<keyword evidence="3" id="KW-0255">Endonuclease</keyword>
<accession>A0A3D9YQ93</accession>
<keyword evidence="4" id="KW-0378">Hydrolase</keyword>
<comment type="cofactor">
    <cofactor evidence="1">
        <name>a divalent metal cation</name>
        <dbReference type="ChEBI" id="CHEBI:60240"/>
    </cofactor>
</comment>
<keyword evidence="9" id="KW-1185">Reference proteome</keyword>
<comment type="similarity">
    <text evidence="5">Belongs to the YicC/YloC family.</text>
</comment>
<evidence type="ECO:0000256" key="2">
    <source>
        <dbReference type="ARBA" id="ARBA00022722"/>
    </source>
</evidence>
<sequence length="289" mass="31411">MTGFARVSGATANFRWAWEVKSVNAKGLDLRLRLPSGFDAIEAEARASLGKKLTRGTCYATLSAQREAVTPEVYLNEGLLRRLAEAISHVGTNDTLRPASIDGLLGVRGVIEIRDAGDEESDLLAVQRAALEGLGETVTALAAMREQEGAALALILTQRLDRLTTLRQAAEDCPARKPEAVRAKLAESVALLAGQNKFDETRLYQEALLLAAKADVREELDRLETHIAAANELLQKGGPIGRRLDFLAQELGREANTLCAKSNDASLTAIGLELRVEIEQFREQVQNIE</sequence>
<dbReference type="PANTHER" id="PTHR30636">
    <property type="entry name" value="UPF0701 PROTEIN YICC"/>
    <property type="match status" value="1"/>
</dbReference>
<dbReference type="InterPro" id="IPR013551">
    <property type="entry name" value="YicC-like_C"/>
</dbReference>
<evidence type="ECO:0000313" key="9">
    <source>
        <dbReference type="Proteomes" id="UP000256900"/>
    </source>
</evidence>
<feature type="domain" description="Endoribonuclease YicC-like C-terminal" evidence="7">
    <location>
        <begin position="177"/>
        <end position="289"/>
    </location>
</feature>
<dbReference type="Proteomes" id="UP000256900">
    <property type="component" value="Unassembled WGS sequence"/>
</dbReference>
<dbReference type="InterPro" id="IPR013527">
    <property type="entry name" value="YicC-like_N"/>
</dbReference>
<organism evidence="8 9">
    <name type="scientific">Methylovirgula ligni</name>
    <dbReference type="NCBI Taxonomy" id="569860"/>
    <lineage>
        <taxon>Bacteria</taxon>
        <taxon>Pseudomonadati</taxon>
        <taxon>Pseudomonadota</taxon>
        <taxon>Alphaproteobacteria</taxon>
        <taxon>Hyphomicrobiales</taxon>
        <taxon>Beijerinckiaceae</taxon>
        <taxon>Methylovirgula</taxon>
    </lineage>
</organism>
<evidence type="ECO:0000259" key="6">
    <source>
        <dbReference type="Pfam" id="PF03755"/>
    </source>
</evidence>
<dbReference type="GO" id="GO:0016787">
    <property type="term" value="F:hydrolase activity"/>
    <property type="evidence" value="ECO:0007669"/>
    <property type="project" value="UniProtKB-KW"/>
</dbReference>
<protein>
    <submittedName>
        <fullName evidence="8">Uncharacterized protein (TIGR00255 family)</fullName>
    </submittedName>
</protein>
<evidence type="ECO:0000256" key="1">
    <source>
        <dbReference type="ARBA" id="ARBA00001968"/>
    </source>
</evidence>
<evidence type="ECO:0000313" key="8">
    <source>
        <dbReference type="EMBL" id="REF84198.1"/>
    </source>
</evidence>
<evidence type="ECO:0000256" key="4">
    <source>
        <dbReference type="ARBA" id="ARBA00022801"/>
    </source>
</evidence>
<evidence type="ECO:0000259" key="7">
    <source>
        <dbReference type="Pfam" id="PF08340"/>
    </source>
</evidence>
<name>A0A3D9YQ93_9HYPH</name>
<gene>
    <name evidence="8" type="ORF">DES32_3045</name>
</gene>
<feature type="domain" description="Endoribonuclease YicC-like N-terminal" evidence="6">
    <location>
        <begin position="1"/>
        <end position="153"/>
    </location>
</feature>
<proteinExistence type="inferred from homology"/>
<comment type="caution">
    <text evidence="8">The sequence shown here is derived from an EMBL/GenBank/DDBJ whole genome shotgun (WGS) entry which is preliminary data.</text>
</comment>
<evidence type="ECO:0000256" key="3">
    <source>
        <dbReference type="ARBA" id="ARBA00022759"/>
    </source>
</evidence>
<dbReference type="AlphaFoldDB" id="A0A3D9YQ93"/>